<evidence type="ECO:0000313" key="2">
    <source>
        <dbReference type="Proteomes" id="UP000602050"/>
    </source>
</evidence>
<dbReference type="Proteomes" id="UP000602050">
    <property type="component" value="Unassembled WGS sequence"/>
</dbReference>
<reference evidence="1" key="1">
    <citation type="journal article" date="2014" name="Int. J. Syst. Evol. Microbiol.">
        <title>Complete genome sequence of Corynebacterium casei LMG S-19264T (=DSM 44701T), isolated from a smear-ripened cheese.</title>
        <authorList>
            <consortium name="US DOE Joint Genome Institute (JGI-PGF)"/>
            <person name="Walter F."/>
            <person name="Albersmeier A."/>
            <person name="Kalinowski J."/>
            <person name="Ruckert C."/>
        </authorList>
    </citation>
    <scope>NUCLEOTIDE SEQUENCE</scope>
    <source>
        <strain evidence="1">CGMCC 1.12360</strain>
    </source>
</reference>
<dbReference type="InterPro" id="IPR025716">
    <property type="entry name" value="Post-transcriptional_regulator"/>
</dbReference>
<proteinExistence type="predicted"/>
<accession>A0A8J3EIZ6</accession>
<reference evidence="1" key="2">
    <citation type="submission" date="2020-09" db="EMBL/GenBank/DDBJ databases">
        <authorList>
            <person name="Sun Q."/>
            <person name="Zhou Y."/>
        </authorList>
    </citation>
    <scope>NUCLEOTIDE SEQUENCE</scope>
    <source>
        <strain evidence="1">CGMCC 1.12360</strain>
    </source>
</reference>
<organism evidence="1 2">
    <name type="scientific">Compostibacillus humi</name>
    <dbReference type="NCBI Taxonomy" id="1245525"/>
    <lineage>
        <taxon>Bacteria</taxon>
        <taxon>Bacillati</taxon>
        <taxon>Bacillota</taxon>
        <taxon>Bacilli</taxon>
        <taxon>Bacillales</taxon>
        <taxon>Bacillaceae</taxon>
        <taxon>Compostibacillus</taxon>
    </lineage>
</organism>
<keyword evidence="2" id="KW-1185">Reference proteome</keyword>
<evidence type="ECO:0008006" key="3">
    <source>
        <dbReference type="Google" id="ProtNLM"/>
    </source>
</evidence>
<dbReference type="EMBL" id="BMEV01000002">
    <property type="protein sequence ID" value="GGH68540.1"/>
    <property type="molecule type" value="Genomic_DNA"/>
</dbReference>
<dbReference type="Pfam" id="PF13797">
    <property type="entry name" value="Post_transc_reg"/>
    <property type="match status" value="1"/>
</dbReference>
<gene>
    <name evidence="1" type="ORF">GCM10010978_01590</name>
</gene>
<comment type="caution">
    <text evidence="1">The sequence shown here is derived from an EMBL/GenBank/DDBJ whole genome shotgun (WGS) entry which is preliminary data.</text>
</comment>
<sequence>MKIYQTVEAWKQTVQPAIESKVNELHTLGYNEASYEDVWNCLMEKVWKGNPEKRLYKVVQDILQLNTSTYLSYITVQSYQEDDLLASITAVTSNDDSNT</sequence>
<name>A0A8J3EIZ6_9BACI</name>
<dbReference type="RefSeq" id="WP_188390458.1">
    <property type="nucleotide sequence ID" value="NZ_BMEV01000002.1"/>
</dbReference>
<evidence type="ECO:0000313" key="1">
    <source>
        <dbReference type="EMBL" id="GGH68540.1"/>
    </source>
</evidence>
<dbReference type="AlphaFoldDB" id="A0A8J3EIZ6"/>
<protein>
    <recommendedName>
        <fullName evidence="3">Post-transcriptional regulator</fullName>
    </recommendedName>
</protein>